<dbReference type="Proteomes" id="UP000483820">
    <property type="component" value="Chromosome V"/>
</dbReference>
<dbReference type="GeneID" id="78776735"/>
<dbReference type="KEGG" id="crq:GCK72_018945"/>
<dbReference type="AlphaFoldDB" id="A0A6A5GBD9"/>
<dbReference type="EMBL" id="WUAV01000005">
    <property type="protein sequence ID" value="KAF1752390.1"/>
    <property type="molecule type" value="Genomic_DNA"/>
</dbReference>
<dbReference type="CTD" id="78776735"/>
<gene>
    <name evidence="1" type="ORF">GCK72_018945</name>
</gene>
<sequence>MAMFTIMPLIVVHFEKMTINGDLCKNLQLSCSLNLKNKGVVTDAEHRRNVNGVMRNCRKCLSALEHLDSHGVEFSFNTHSLGTCCNSASYSMSQSKFIETCKILTTENNYDEWADPKKIKCDYYRLV</sequence>
<organism evidence="1 2">
    <name type="scientific">Caenorhabditis remanei</name>
    <name type="common">Caenorhabditis vulgaris</name>
    <dbReference type="NCBI Taxonomy" id="31234"/>
    <lineage>
        <taxon>Eukaryota</taxon>
        <taxon>Metazoa</taxon>
        <taxon>Ecdysozoa</taxon>
        <taxon>Nematoda</taxon>
        <taxon>Chromadorea</taxon>
        <taxon>Rhabditida</taxon>
        <taxon>Rhabditina</taxon>
        <taxon>Rhabditomorpha</taxon>
        <taxon>Rhabditoidea</taxon>
        <taxon>Rhabditidae</taxon>
        <taxon>Peloderinae</taxon>
        <taxon>Caenorhabditis</taxon>
    </lineage>
</organism>
<accession>A0A6A5GBD9</accession>
<evidence type="ECO:0000313" key="2">
    <source>
        <dbReference type="Proteomes" id="UP000483820"/>
    </source>
</evidence>
<dbReference type="RefSeq" id="XP_053581727.1">
    <property type="nucleotide sequence ID" value="XM_053732814.1"/>
</dbReference>
<reference evidence="1 2" key="1">
    <citation type="submission" date="2019-12" db="EMBL/GenBank/DDBJ databases">
        <title>Chromosome-level assembly of the Caenorhabditis remanei genome.</title>
        <authorList>
            <person name="Teterina A.A."/>
            <person name="Willis J.H."/>
            <person name="Phillips P.C."/>
        </authorList>
    </citation>
    <scope>NUCLEOTIDE SEQUENCE [LARGE SCALE GENOMIC DNA]</scope>
    <source>
        <strain evidence="1 2">PX506</strain>
        <tissue evidence="1">Whole organism</tissue>
    </source>
</reference>
<protein>
    <submittedName>
        <fullName evidence="1">Uncharacterized protein</fullName>
    </submittedName>
</protein>
<proteinExistence type="predicted"/>
<name>A0A6A5GBD9_CAERE</name>
<evidence type="ECO:0000313" key="1">
    <source>
        <dbReference type="EMBL" id="KAF1752390.1"/>
    </source>
</evidence>
<comment type="caution">
    <text evidence="1">The sequence shown here is derived from an EMBL/GenBank/DDBJ whole genome shotgun (WGS) entry which is preliminary data.</text>
</comment>